<evidence type="ECO:0000313" key="3">
    <source>
        <dbReference type="Proteomes" id="UP000234323"/>
    </source>
</evidence>
<protein>
    <submittedName>
        <fullName evidence="2">Uncharacterized protein</fullName>
    </submittedName>
</protein>
<dbReference type="EMBL" id="LLXI01005051">
    <property type="protein sequence ID" value="PKY61204.1"/>
    <property type="molecule type" value="Genomic_DNA"/>
</dbReference>
<accession>A0A2I1HQM9</accession>
<evidence type="ECO:0000313" key="2">
    <source>
        <dbReference type="EMBL" id="PKY61204.1"/>
    </source>
</evidence>
<reference evidence="2 3" key="1">
    <citation type="submission" date="2015-10" db="EMBL/GenBank/DDBJ databases">
        <title>Genome analyses suggest a sexual origin of heterokaryosis in a supposedly ancient asexual fungus.</title>
        <authorList>
            <person name="Ropars J."/>
            <person name="Sedzielewska K."/>
            <person name="Noel J."/>
            <person name="Charron P."/>
            <person name="Farinelli L."/>
            <person name="Marton T."/>
            <person name="Kruger M."/>
            <person name="Pelin A."/>
            <person name="Brachmann A."/>
            <person name="Corradi N."/>
        </authorList>
    </citation>
    <scope>NUCLEOTIDE SEQUENCE [LARGE SCALE GENOMIC DNA]</scope>
    <source>
        <strain evidence="2 3">A4</strain>
    </source>
</reference>
<sequence length="141" mass="16344">MGRHRNTRNTRKENSSTSETRSPSGFVGTNEQKEHISSDDEDLNDETDLRSHKQKKDTEEDDNNKKKTRILSTITNLHSMQKQISVENDMKWIEDVINQVIYTTAEKVKYPSDKFIMQICYDALINAENDNFNKKMKNGGS</sequence>
<proteinExistence type="predicted"/>
<keyword evidence="3" id="KW-1185">Reference proteome</keyword>
<dbReference type="AlphaFoldDB" id="A0A2I1HQM9"/>
<dbReference type="Proteomes" id="UP000234323">
    <property type="component" value="Unassembled WGS sequence"/>
</dbReference>
<feature type="compositionally biased region" description="Polar residues" evidence="1">
    <location>
        <begin position="15"/>
        <end position="30"/>
    </location>
</feature>
<organism evidence="2 3">
    <name type="scientific">Rhizophagus irregularis</name>
    <dbReference type="NCBI Taxonomy" id="588596"/>
    <lineage>
        <taxon>Eukaryota</taxon>
        <taxon>Fungi</taxon>
        <taxon>Fungi incertae sedis</taxon>
        <taxon>Mucoromycota</taxon>
        <taxon>Glomeromycotina</taxon>
        <taxon>Glomeromycetes</taxon>
        <taxon>Glomerales</taxon>
        <taxon>Glomeraceae</taxon>
        <taxon>Rhizophagus</taxon>
    </lineage>
</organism>
<comment type="caution">
    <text evidence="2">The sequence shown here is derived from an EMBL/GenBank/DDBJ whole genome shotgun (WGS) entry which is preliminary data.</text>
</comment>
<name>A0A2I1HQM9_9GLOM</name>
<gene>
    <name evidence="2" type="ORF">RhiirA4_485856</name>
</gene>
<dbReference type="VEuPathDB" id="FungiDB:FUN_004483"/>
<evidence type="ECO:0000256" key="1">
    <source>
        <dbReference type="SAM" id="MobiDB-lite"/>
    </source>
</evidence>
<feature type="region of interest" description="Disordered" evidence="1">
    <location>
        <begin position="1"/>
        <end position="68"/>
    </location>
</feature>